<dbReference type="InterPro" id="IPR050815">
    <property type="entry name" value="TF_fung"/>
</dbReference>
<dbReference type="GO" id="GO:0005634">
    <property type="term" value="C:nucleus"/>
    <property type="evidence" value="ECO:0007669"/>
    <property type="project" value="UniProtKB-SubCell"/>
</dbReference>
<dbReference type="AlphaFoldDB" id="N1RLT5"/>
<dbReference type="STRING" id="1229665.N1RLT5"/>
<feature type="region of interest" description="Disordered" evidence="6">
    <location>
        <begin position="200"/>
        <end position="243"/>
    </location>
</feature>
<evidence type="ECO:0000256" key="5">
    <source>
        <dbReference type="ARBA" id="ARBA00023242"/>
    </source>
</evidence>
<evidence type="ECO:0000256" key="4">
    <source>
        <dbReference type="ARBA" id="ARBA00023163"/>
    </source>
</evidence>
<dbReference type="PANTHER" id="PTHR47338">
    <property type="entry name" value="ZN(II)2CYS6 TRANSCRIPTION FACTOR (EUROFUNG)-RELATED"/>
    <property type="match status" value="1"/>
</dbReference>
<keyword evidence="2" id="KW-0479">Metal-binding</keyword>
<comment type="subcellular location">
    <subcellularLocation>
        <location evidence="1">Nucleus</location>
    </subcellularLocation>
</comment>
<evidence type="ECO:0000313" key="7">
    <source>
        <dbReference type="EMBL" id="EMT67558.1"/>
    </source>
</evidence>
<dbReference type="Proteomes" id="UP000016929">
    <property type="component" value="Unassembled WGS sequence"/>
</dbReference>
<evidence type="ECO:0000256" key="2">
    <source>
        <dbReference type="ARBA" id="ARBA00022723"/>
    </source>
</evidence>
<proteinExistence type="predicted"/>
<keyword evidence="3" id="KW-0805">Transcription regulation</keyword>
<evidence type="ECO:0000313" key="8">
    <source>
        <dbReference type="Proteomes" id="UP000016929"/>
    </source>
</evidence>
<dbReference type="InterPro" id="IPR001920">
    <property type="entry name" value="Asp/Glu_race"/>
</dbReference>
<keyword evidence="8" id="KW-1185">Reference proteome</keyword>
<protein>
    <recommendedName>
        <fullName evidence="9">Transcription factor domain-containing protein</fullName>
    </recommendedName>
</protein>
<dbReference type="PANTHER" id="PTHR47338:SF5">
    <property type="entry name" value="ZN(II)2CYS6 TRANSCRIPTION FACTOR (EUROFUNG)"/>
    <property type="match status" value="1"/>
</dbReference>
<dbReference type="HOGENOM" id="CLU_463829_0_0_1"/>
<dbReference type="Gene3D" id="3.40.50.1860">
    <property type="match status" value="2"/>
</dbReference>
<evidence type="ECO:0000256" key="6">
    <source>
        <dbReference type="SAM" id="MobiDB-lite"/>
    </source>
</evidence>
<dbReference type="Pfam" id="PF01177">
    <property type="entry name" value="Asp_Glu_race"/>
    <property type="match status" value="1"/>
</dbReference>
<dbReference type="CDD" id="cd12148">
    <property type="entry name" value="fungal_TF_MHR"/>
    <property type="match status" value="1"/>
</dbReference>
<reference evidence="8" key="2">
    <citation type="journal article" date="2014" name="PLoS ONE">
        <title>Genome and Transcriptome Analysis of the Fungal Pathogen Fusarium oxysporum f. sp. cubense Causing Banana Vascular Wilt Disease.</title>
        <authorList>
            <person name="Guo L."/>
            <person name="Han L."/>
            <person name="Yang L."/>
            <person name="Zeng H."/>
            <person name="Fan D."/>
            <person name="Zhu Y."/>
            <person name="Feng Y."/>
            <person name="Wang G."/>
            <person name="Peng C."/>
            <person name="Jiang X."/>
            <person name="Zhou D."/>
            <person name="Ni P."/>
            <person name="Liang C."/>
            <person name="Liu L."/>
            <person name="Wang J."/>
            <person name="Mao C."/>
            <person name="Fang X."/>
            <person name="Peng M."/>
            <person name="Huang J."/>
        </authorList>
    </citation>
    <scope>NUCLEOTIDE SEQUENCE [LARGE SCALE GENOMIC DNA]</scope>
    <source>
        <strain evidence="8">race 4</strain>
    </source>
</reference>
<dbReference type="SUPFAM" id="SSF53681">
    <property type="entry name" value="Aspartate/glutamate racemase"/>
    <property type="match status" value="1"/>
</dbReference>
<keyword evidence="5" id="KW-0539">Nucleus</keyword>
<dbReference type="GO" id="GO:0047661">
    <property type="term" value="F:amino-acid racemase activity"/>
    <property type="evidence" value="ECO:0007669"/>
    <property type="project" value="InterPro"/>
</dbReference>
<gene>
    <name evidence="7" type="ORF">FOC4_g10005658</name>
</gene>
<evidence type="ECO:0000256" key="1">
    <source>
        <dbReference type="ARBA" id="ARBA00004123"/>
    </source>
</evidence>
<dbReference type="EMBL" id="KB726570">
    <property type="protein sequence ID" value="EMT67558.1"/>
    <property type="molecule type" value="Genomic_DNA"/>
</dbReference>
<dbReference type="GO" id="GO:0003677">
    <property type="term" value="F:DNA binding"/>
    <property type="evidence" value="ECO:0007669"/>
    <property type="project" value="InterPro"/>
</dbReference>
<feature type="compositionally biased region" description="Basic and acidic residues" evidence="6">
    <location>
        <begin position="200"/>
        <end position="220"/>
    </location>
</feature>
<evidence type="ECO:0008006" key="9">
    <source>
        <dbReference type="Google" id="ProtNLM"/>
    </source>
</evidence>
<dbReference type="InterPro" id="IPR015942">
    <property type="entry name" value="Asp/Glu/hydantoin_racemase"/>
</dbReference>
<reference evidence="8" key="1">
    <citation type="submission" date="2012-09" db="EMBL/GenBank/DDBJ databases">
        <title>Genome sequencing and comparative transcriptomics of race 1 and race 4 of banana pathogen: Fusarium oxysporum f. sp. cubense.</title>
        <authorList>
            <person name="Fang X."/>
            <person name="Huang J."/>
        </authorList>
    </citation>
    <scope>NUCLEOTIDE SEQUENCE [LARGE SCALE GENOMIC DNA]</scope>
    <source>
        <strain evidence="8">race 4</strain>
    </source>
</reference>
<name>N1RLT5_FUSC4</name>
<keyword evidence="4" id="KW-0804">Transcription</keyword>
<sequence>MRTLLLLGGMTPDVTALYYNIINKVVRLKLGDRASAPLYLYSANLEEMIQHAMKGDWDEFAKVYKKPIRSLSDRVDGIAICAILAHKVAKKLFDDSSSAHVPLFHIADCLALHITNNHPSTKKLGLLGPKISMLDSDDPDFFVAKLRKAGFEILIPETPADIEEVNRGMLQEVAKGVASVTDSTRKMFIQRAKKLIERGAQADRRRLAARRESVRAEQSRPEAAPVTPESTELNVGTVRSPSEAPRISSIGFVDVGPSRTEHVAPGSAGTNLDDLPPRAIGLAMLDIYFERLYNATLLFNRTQLFESYLDGSLPPYLLRSIFALSSLFLRKPRHQPPRLGTHAVSPELAAFATYASYGDAWVEAARREAWLLTDRPTVQVVQALSCLNLYWFATRDLDRARINAAYAKNAWEEACNVPLPVASDGFVSDGNVARQYHMTAEWKPEALNEEPNPPSSIMAEHMKLMGVCLAKDIYESSQFPPYVTGNEGTGRDIARLLGLHSLYHLCQIVLLCPLVSLFSGRRGITGEGPQNHAQTITKHAIHHGHLIRDYIARKQDISKLSSHDNIDILSILQTFWEHLEPMVSKLNT</sequence>
<dbReference type="OrthoDB" id="309640at2759"/>
<accession>N1RLT5</accession>
<dbReference type="GO" id="GO:0008270">
    <property type="term" value="F:zinc ion binding"/>
    <property type="evidence" value="ECO:0007669"/>
    <property type="project" value="InterPro"/>
</dbReference>
<dbReference type="GO" id="GO:0000981">
    <property type="term" value="F:DNA-binding transcription factor activity, RNA polymerase II-specific"/>
    <property type="evidence" value="ECO:0007669"/>
    <property type="project" value="InterPro"/>
</dbReference>
<evidence type="ECO:0000256" key="3">
    <source>
        <dbReference type="ARBA" id="ARBA00023015"/>
    </source>
</evidence>
<organism evidence="7 8">
    <name type="scientific">Fusarium oxysporum f. sp. cubense (strain race 4)</name>
    <name type="common">Panama disease fungus</name>
    <dbReference type="NCBI Taxonomy" id="2502994"/>
    <lineage>
        <taxon>Eukaryota</taxon>
        <taxon>Fungi</taxon>
        <taxon>Dikarya</taxon>
        <taxon>Ascomycota</taxon>
        <taxon>Pezizomycotina</taxon>
        <taxon>Sordariomycetes</taxon>
        <taxon>Hypocreomycetidae</taxon>
        <taxon>Hypocreales</taxon>
        <taxon>Nectriaceae</taxon>
        <taxon>Fusarium</taxon>
        <taxon>Fusarium oxysporum species complex</taxon>
    </lineage>
</organism>
<dbReference type="GO" id="GO:0006351">
    <property type="term" value="P:DNA-templated transcription"/>
    <property type="evidence" value="ECO:0007669"/>
    <property type="project" value="InterPro"/>
</dbReference>
<feature type="compositionally biased region" description="Polar residues" evidence="6">
    <location>
        <begin position="228"/>
        <end position="240"/>
    </location>
</feature>